<dbReference type="PANTHER" id="PTHR33286">
    <property type="entry name" value="BIFUNCTIONAL INHIBITOR/LIPID-TRANSFER PROTEIN/SEED STORAGE 2S ALBUMIN SUPERFAMILY PROTEIN"/>
    <property type="match status" value="1"/>
</dbReference>
<gene>
    <name evidence="3" type="ORF">OLC1_LOCUS6527</name>
</gene>
<keyword evidence="1" id="KW-0732">Signal</keyword>
<evidence type="ECO:0000313" key="4">
    <source>
        <dbReference type="Proteomes" id="UP001161247"/>
    </source>
</evidence>
<dbReference type="Proteomes" id="UP001161247">
    <property type="component" value="Chromosome 2"/>
</dbReference>
<evidence type="ECO:0000256" key="1">
    <source>
        <dbReference type="SAM" id="SignalP"/>
    </source>
</evidence>
<proteinExistence type="predicted"/>
<dbReference type="Gene3D" id="1.10.110.10">
    <property type="entry name" value="Plant lipid-transfer and hydrophobic proteins"/>
    <property type="match status" value="1"/>
</dbReference>
<feature type="domain" description="Bifunctional inhibitor/plant lipid transfer protein/seed storage helical" evidence="2">
    <location>
        <begin position="14"/>
        <end position="102"/>
    </location>
</feature>
<dbReference type="EMBL" id="OX459119">
    <property type="protein sequence ID" value="CAI9095595.1"/>
    <property type="molecule type" value="Genomic_DNA"/>
</dbReference>
<dbReference type="PANTHER" id="PTHR33286:SF32">
    <property type="entry name" value="BIFUNCTIONAL INHIBITOR_PLANT LIPID TRANSFER PROTEIN_SEED STORAGE HELICAL DOMAIN-CONTAINING PROTEIN"/>
    <property type="match status" value="1"/>
</dbReference>
<dbReference type="AlphaFoldDB" id="A0AAV1CKQ0"/>
<name>A0AAV1CKQ0_OLDCO</name>
<sequence>MYNHSRSIMALLMMLALLSSTGNSNKSSEAECKKERRLGMIACKPLAHGYLPSPECCERMRNTNPECVCPLITPEMAAKVDIQSALRIAESCGITVPRPFQCGSLVIPNEWSPLYRLKTLFSNKRWFMDLLMKLFA</sequence>
<evidence type="ECO:0000313" key="3">
    <source>
        <dbReference type="EMBL" id="CAI9095595.1"/>
    </source>
</evidence>
<keyword evidence="4" id="KW-1185">Reference proteome</keyword>
<protein>
    <submittedName>
        <fullName evidence="3">OLC1v1031583C1</fullName>
    </submittedName>
</protein>
<evidence type="ECO:0000259" key="2">
    <source>
        <dbReference type="Pfam" id="PF14368"/>
    </source>
</evidence>
<accession>A0AAV1CKQ0</accession>
<feature type="chain" id="PRO_5043998775" evidence="1">
    <location>
        <begin position="25"/>
        <end position="136"/>
    </location>
</feature>
<dbReference type="InterPro" id="IPR016140">
    <property type="entry name" value="Bifunc_inhib/LTP/seed_store"/>
</dbReference>
<reference evidence="3" key="1">
    <citation type="submission" date="2023-03" db="EMBL/GenBank/DDBJ databases">
        <authorList>
            <person name="Julca I."/>
        </authorList>
    </citation>
    <scope>NUCLEOTIDE SEQUENCE</scope>
</reference>
<organism evidence="3 4">
    <name type="scientific">Oldenlandia corymbosa var. corymbosa</name>
    <dbReference type="NCBI Taxonomy" id="529605"/>
    <lineage>
        <taxon>Eukaryota</taxon>
        <taxon>Viridiplantae</taxon>
        <taxon>Streptophyta</taxon>
        <taxon>Embryophyta</taxon>
        <taxon>Tracheophyta</taxon>
        <taxon>Spermatophyta</taxon>
        <taxon>Magnoliopsida</taxon>
        <taxon>eudicotyledons</taxon>
        <taxon>Gunneridae</taxon>
        <taxon>Pentapetalae</taxon>
        <taxon>asterids</taxon>
        <taxon>lamiids</taxon>
        <taxon>Gentianales</taxon>
        <taxon>Rubiaceae</taxon>
        <taxon>Rubioideae</taxon>
        <taxon>Spermacoceae</taxon>
        <taxon>Hedyotis-Oldenlandia complex</taxon>
        <taxon>Oldenlandia</taxon>
    </lineage>
</organism>
<dbReference type="InterPro" id="IPR036312">
    <property type="entry name" value="Bifun_inhib/LTP/seed_sf"/>
</dbReference>
<dbReference type="Pfam" id="PF14368">
    <property type="entry name" value="LTP_2"/>
    <property type="match status" value="1"/>
</dbReference>
<feature type="signal peptide" evidence="1">
    <location>
        <begin position="1"/>
        <end position="24"/>
    </location>
</feature>
<dbReference type="SUPFAM" id="SSF47699">
    <property type="entry name" value="Bifunctional inhibitor/lipid-transfer protein/seed storage 2S albumin"/>
    <property type="match status" value="1"/>
</dbReference>